<dbReference type="PANTHER" id="PTHR33710">
    <property type="entry name" value="BNAC02G09200D PROTEIN"/>
    <property type="match status" value="1"/>
</dbReference>
<dbReference type="Gene3D" id="3.60.10.10">
    <property type="entry name" value="Endonuclease/exonuclease/phosphatase"/>
    <property type="match status" value="1"/>
</dbReference>
<sequence>MKGCYSNCSNKIWIFWKHNIECSVYSSEDQMVTCKIQDKEKYFFISIIYAKSRTSGREDLWRYMRVFSTTINAPWAITGDFNSILSKEEKMGGKSYRLSKSIPFIECLHDCGLRDIGYTGNTFTWCNERKGQEMIWKRLDRMMCNEKWDDYFSFCNVQHMTRISSDHCRLVITLGNNQDTHIKYFCFLNFWTDLDDFHEVVKSFWQVQQKLKRTSKALTYWSKIKVGNVKMNTTHIRHQINKQILIISHKQFKHINPFMQWDLIYTIMENAKDHIEHIPVRWSCPKTGALKLNSNGCVKGNPGQSGGGVSSEMKMAYGKSFGIQTNNMPEALALEIGLEWCVTKEVRQLEVELDSKLLVEWINNSSKPPWTICSSLKRIKKFTRSSGKVAYFPLFQRR</sequence>
<dbReference type="GO" id="GO:0003676">
    <property type="term" value="F:nucleic acid binding"/>
    <property type="evidence" value="ECO:0007669"/>
    <property type="project" value="InterPro"/>
</dbReference>
<reference evidence="2 3" key="2">
    <citation type="journal article" date="2017" name="Genome Biol.">
        <title>New reference genome sequences of hot pepper reveal the massive evolution of plant disease-resistance genes by retroduplication.</title>
        <authorList>
            <person name="Kim S."/>
            <person name="Park J."/>
            <person name="Yeom S.I."/>
            <person name="Kim Y.M."/>
            <person name="Seo E."/>
            <person name="Kim K.T."/>
            <person name="Kim M.S."/>
            <person name="Lee J.M."/>
            <person name="Cheong K."/>
            <person name="Shin H.S."/>
            <person name="Kim S.B."/>
            <person name="Han K."/>
            <person name="Lee J."/>
            <person name="Park M."/>
            <person name="Lee H.A."/>
            <person name="Lee H.Y."/>
            <person name="Lee Y."/>
            <person name="Oh S."/>
            <person name="Lee J.H."/>
            <person name="Choi E."/>
            <person name="Choi E."/>
            <person name="Lee S.E."/>
            <person name="Jeon J."/>
            <person name="Kim H."/>
            <person name="Choi G."/>
            <person name="Song H."/>
            <person name="Lee J."/>
            <person name="Lee S.C."/>
            <person name="Kwon J.K."/>
            <person name="Lee H.Y."/>
            <person name="Koo N."/>
            <person name="Hong Y."/>
            <person name="Kim R.W."/>
            <person name="Kang W.H."/>
            <person name="Huh J.H."/>
            <person name="Kang B.C."/>
            <person name="Yang T.J."/>
            <person name="Lee Y.H."/>
            <person name="Bennetzen J.L."/>
            <person name="Choi D."/>
        </authorList>
    </citation>
    <scope>NUCLEOTIDE SEQUENCE [LARGE SCALE GENOMIC DNA]</scope>
    <source>
        <strain evidence="3">cv. CM334</strain>
    </source>
</reference>
<dbReference type="InterPro" id="IPR036397">
    <property type="entry name" value="RNaseH_sf"/>
</dbReference>
<dbReference type="InterPro" id="IPR002156">
    <property type="entry name" value="RNaseH_domain"/>
</dbReference>
<dbReference type="SUPFAM" id="SSF53098">
    <property type="entry name" value="Ribonuclease H-like"/>
    <property type="match status" value="1"/>
</dbReference>
<evidence type="ECO:0000313" key="2">
    <source>
        <dbReference type="EMBL" id="PHT94501.1"/>
    </source>
</evidence>
<reference evidence="2 3" key="1">
    <citation type="journal article" date="2014" name="Nat. Genet.">
        <title>Genome sequence of the hot pepper provides insights into the evolution of pungency in Capsicum species.</title>
        <authorList>
            <person name="Kim S."/>
            <person name="Park M."/>
            <person name="Yeom S.I."/>
            <person name="Kim Y.M."/>
            <person name="Lee J.M."/>
            <person name="Lee H.A."/>
            <person name="Seo E."/>
            <person name="Choi J."/>
            <person name="Cheong K."/>
            <person name="Kim K.T."/>
            <person name="Jung K."/>
            <person name="Lee G.W."/>
            <person name="Oh S.K."/>
            <person name="Bae C."/>
            <person name="Kim S.B."/>
            <person name="Lee H.Y."/>
            <person name="Kim S.Y."/>
            <person name="Kim M.S."/>
            <person name="Kang B.C."/>
            <person name="Jo Y.D."/>
            <person name="Yang H.B."/>
            <person name="Jeong H.J."/>
            <person name="Kang W.H."/>
            <person name="Kwon J.K."/>
            <person name="Shin C."/>
            <person name="Lim J.Y."/>
            <person name="Park J.H."/>
            <person name="Huh J.H."/>
            <person name="Kim J.S."/>
            <person name="Kim B.D."/>
            <person name="Cohen O."/>
            <person name="Paran I."/>
            <person name="Suh M.C."/>
            <person name="Lee S.B."/>
            <person name="Kim Y.K."/>
            <person name="Shin Y."/>
            <person name="Noh S.J."/>
            <person name="Park J."/>
            <person name="Seo Y.S."/>
            <person name="Kwon S.Y."/>
            <person name="Kim H.A."/>
            <person name="Park J.M."/>
            <person name="Kim H.J."/>
            <person name="Choi S.B."/>
            <person name="Bosland P.W."/>
            <person name="Reeves G."/>
            <person name="Jo S.H."/>
            <person name="Lee B.W."/>
            <person name="Cho H.T."/>
            <person name="Choi H.S."/>
            <person name="Lee M.S."/>
            <person name="Yu Y."/>
            <person name="Do Choi Y."/>
            <person name="Park B.S."/>
            <person name="van Deynze A."/>
            <person name="Ashrafi H."/>
            <person name="Hill T."/>
            <person name="Kim W.T."/>
            <person name="Pai H.S."/>
            <person name="Ahn H.K."/>
            <person name="Yeam I."/>
            <person name="Giovannoni J.J."/>
            <person name="Rose J.K."/>
            <person name="Sorensen I."/>
            <person name="Lee S.J."/>
            <person name="Kim R.W."/>
            <person name="Choi I.Y."/>
            <person name="Choi B.S."/>
            <person name="Lim J.S."/>
            <person name="Lee Y.H."/>
            <person name="Choi D."/>
        </authorList>
    </citation>
    <scope>NUCLEOTIDE SEQUENCE [LARGE SCALE GENOMIC DNA]</scope>
    <source>
        <strain evidence="3">cv. CM334</strain>
    </source>
</reference>
<dbReference type="Gramene" id="PHT94501">
    <property type="protein sequence ID" value="PHT94501"/>
    <property type="gene ID" value="T459_02383"/>
</dbReference>
<organism evidence="2 3">
    <name type="scientific">Capsicum annuum</name>
    <name type="common">Capsicum pepper</name>
    <dbReference type="NCBI Taxonomy" id="4072"/>
    <lineage>
        <taxon>Eukaryota</taxon>
        <taxon>Viridiplantae</taxon>
        <taxon>Streptophyta</taxon>
        <taxon>Embryophyta</taxon>
        <taxon>Tracheophyta</taxon>
        <taxon>Spermatophyta</taxon>
        <taxon>Magnoliopsida</taxon>
        <taxon>eudicotyledons</taxon>
        <taxon>Gunneridae</taxon>
        <taxon>Pentapetalae</taxon>
        <taxon>asterids</taxon>
        <taxon>lamiids</taxon>
        <taxon>Solanales</taxon>
        <taxon>Solanaceae</taxon>
        <taxon>Solanoideae</taxon>
        <taxon>Capsiceae</taxon>
        <taxon>Capsicum</taxon>
    </lineage>
</organism>
<feature type="domain" description="RNase H type-1" evidence="1">
    <location>
        <begin position="322"/>
        <end position="367"/>
    </location>
</feature>
<dbReference type="OMA" id="YTIMENA"/>
<dbReference type="STRING" id="4072.A0A2G3AJS5"/>
<gene>
    <name evidence="2" type="ORF">T459_02383</name>
</gene>
<proteinExistence type="predicted"/>
<dbReference type="Pfam" id="PF13456">
    <property type="entry name" value="RVT_3"/>
    <property type="match status" value="1"/>
</dbReference>
<accession>A0A2G3AJS5</accession>
<dbReference type="InterPro" id="IPR036691">
    <property type="entry name" value="Endo/exonu/phosph_ase_sf"/>
</dbReference>
<comment type="caution">
    <text evidence="2">The sequence shown here is derived from an EMBL/GenBank/DDBJ whole genome shotgun (WGS) entry which is preliminary data.</text>
</comment>
<name>A0A2G3AJS5_CAPAN</name>
<dbReference type="CDD" id="cd06222">
    <property type="entry name" value="RNase_H_like"/>
    <property type="match status" value="1"/>
</dbReference>
<dbReference type="Gene3D" id="3.30.420.10">
    <property type="entry name" value="Ribonuclease H-like superfamily/Ribonuclease H"/>
    <property type="match status" value="1"/>
</dbReference>
<keyword evidence="3" id="KW-1185">Reference proteome</keyword>
<dbReference type="SUPFAM" id="SSF56219">
    <property type="entry name" value="DNase I-like"/>
    <property type="match status" value="1"/>
</dbReference>
<dbReference type="PANTHER" id="PTHR33710:SF54">
    <property type="entry name" value="NON-LTR RETROELEMENT REVERSE TRANSCRIPTASE"/>
    <property type="match status" value="1"/>
</dbReference>
<dbReference type="GO" id="GO:0004523">
    <property type="term" value="F:RNA-DNA hybrid ribonuclease activity"/>
    <property type="evidence" value="ECO:0007669"/>
    <property type="project" value="InterPro"/>
</dbReference>
<protein>
    <recommendedName>
        <fullName evidence="1">RNase H type-1 domain-containing protein</fullName>
    </recommendedName>
</protein>
<evidence type="ECO:0000313" key="3">
    <source>
        <dbReference type="Proteomes" id="UP000222542"/>
    </source>
</evidence>
<dbReference type="EMBL" id="AYRZ02000001">
    <property type="protein sequence ID" value="PHT94501.1"/>
    <property type="molecule type" value="Genomic_DNA"/>
</dbReference>
<dbReference type="Proteomes" id="UP000222542">
    <property type="component" value="Unassembled WGS sequence"/>
</dbReference>
<dbReference type="InterPro" id="IPR044730">
    <property type="entry name" value="RNase_H-like_dom_plant"/>
</dbReference>
<evidence type="ECO:0000259" key="1">
    <source>
        <dbReference type="Pfam" id="PF13456"/>
    </source>
</evidence>
<dbReference type="InterPro" id="IPR012337">
    <property type="entry name" value="RNaseH-like_sf"/>
</dbReference>
<dbReference type="AlphaFoldDB" id="A0A2G3AJS5"/>